<name>A0A060CL62_9STRE</name>
<evidence type="ECO:0000259" key="3">
    <source>
        <dbReference type="PROSITE" id="PS51677"/>
    </source>
</evidence>
<dbReference type="CDD" id="cd10918">
    <property type="entry name" value="CE4_NodB_like_5s_6s"/>
    <property type="match status" value="1"/>
</dbReference>
<feature type="non-terminal residue" evidence="4">
    <location>
        <position position="171"/>
    </location>
</feature>
<dbReference type="AlphaFoldDB" id="A0A060CL62"/>
<evidence type="ECO:0000256" key="2">
    <source>
        <dbReference type="ARBA" id="ARBA00022729"/>
    </source>
</evidence>
<dbReference type="GO" id="GO:0005576">
    <property type="term" value="C:extracellular region"/>
    <property type="evidence" value="ECO:0007669"/>
    <property type="project" value="UniProtKB-SubCell"/>
</dbReference>
<organism evidence="4">
    <name type="scientific">uncultured Streptococcus sp</name>
    <dbReference type="NCBI Taxonomy" id="83427"/>
    <lineage>
        <taxon>Bacteria</taxon>
        <taxon>Bacillati</taxon>
        <taxon>Bacillota</taxon>
        <taxon>Bacilli</taxon>
        <taxon>Lactobacillales</taxon>
        <taxon>Streptococcaceae</taxon>
        <taxon>Streptococcus</taxon>
        <taxon>environmental samples</taxon>
    </lineage>
</organism>
<evidence type="ECO:0000256" key="1">
    <source>
        <dbReference type="ARBA" id="ARBA00004613"/>
    </source>
</evidence>
<dbReference type="Gene3D" id="3.20.20.370">
    <property type="entry name" value="Glycoside hydrolase/deacetylase"/>
    <property type="match status" value="1"/>
</dbReference>
<dbReference type="GO" id="GO:0016810">
    <property type="term" value="F:hydrolase activity, acting on carbon-nitrogen (but not peptide) bonds"/>
    <property type="evidence" value="ECO:0007669"/>
    <property type="project" value="InterPro"/>
</dbReference>
<dbReference type="PANTHER" id="PTHR34216">
    <property type="match status" value="1"/>
</dbReference>
<proteinExistence type="predicted"/>
<dbReference type="GO" id="GO:0005975">
    <property type="term" value="P:carbohydrate metabolic process"/>
    <property type="evidence" value="ECO:0007669"/>
    <property type="project" value="InterPro"/>
</dbReference>
<dbReference type="PROSITE" id="PS51677">
    <property type="entry name" value="NODB"/>
    <property type="match status" value="1"/>
</dbReference>
<accession>A0A060CL62</accession>
<reference evidence="4" key="1">
    <citation type="journal article" date="2013" name="Environ. Microbiol.">
        <title>Seasonally variable intestinal metagenomes of the red palm weevil (Rhynchophorus ferrugineus).</title>
        <authorList>
            <person name="Jia S."/>
            <person name="Zhang X."/>
            <person name="Zhang G."/>
            <person name="Yin A."/>
            <person name="Zhang S."/>
            <person name="Li F."/>
            <person name="Wang L."/>
            <person name="Zhao D."/>
            <person name="Yun Q."/>
            <person name="Tala"/>
            <person name="Wang J."/>
            <person name="Sun G."/>
            <person name="Baabdullah M."/>
            <person name="Yu X."/>
            <person name="Hu S."/>
            <person name="Al-Mssallem I.S."/>
            <person name="Yu J."/>
        </authorList>
    </citation>
    <scope>NUCLEOTIDE SEQUENCE</scope>
</reference>
<protein>
    <submittedName>
        <fullName evidence="4">Polysacc_deac_1</fullName>
    </submittedName>
</protein>
<dbReference type="InterPro" id="IPR002509">
    <property type="entry name" value="NODB_dom"/>
</dbReference>
<sequence length="171" mass="19131">MTRAFDVHEIPDATLSSGIVSVTFDDGWQSSSDEALPLLNKYHIRTTQYIISQVAAHGVPEYMNVATVQKLKQSGQEIGSHTLTHCNQTQLSPTDLQANATQSKQMLEQQQLGPIKSFAYPLGQYNAKTQAVYEKYYPLIRSSDFGYNDRYFDETDIHSIGVLSTTSDAQF</sequence>
<dbReference type="InterPro" id="IPR051398">
    <property type="entry name" value="Polysacch_Deacetylase"/>
</dbReference>
<dbReference type="Pfam" id="PF01522">
    <property type="entry name" value="Polysacc_deac_1"/>
    <property type="match status" value="1"/>
</dbReference>
<comment type="subcellular location">
    <subcellularLocation>
        <location evidence="1">Secreted</location>
    </subcellularLocation>
</comment>
<keyword evidence="2" id="KW-0732">Signal</keyword>
<dbReference type="PANTHER" id="PTHR34216:SF3">
    <property type="entry name" value="POLY-BETA-1,6-N-ACETYL-D-GLUCOSAMINE N-DEACETYLASE"/>
    <property type="match status" value="1"/>
</dbReference>
<dbReference type="EMBL" id="KF128373">
    <property type="protein sequence ID" value="AIA95737.1"/>
    <property type="molecule type" value="Genomic_DNA"/>
</dbReference>
<dbReference type="InterPro" id="IPR011330">
    <property type="entry name" value="Glyco_hydro/deAcase_b/a-brl"/>
</dbReference>
<dbReference type="SUPFAM" id="SSF88713">
    <property type="entry name" value="Glycoside hydrolase/deacetylase"/>
    <property type="match status" value="1"/>
</dbReference>
<evidence type="ECO:0000313" key="4">
    <source>
        <dbReference type="EMBL" id="AIA95737.1"/>
    </source>
</evidence>
<feature type="domain" description="NodB homology" evidence="3">
    <location>
        <begin position="18"/>
        <end position="171"/>
    </location>
</feature>